<evidence type="ECO:0000313" key="1">
    <source>
        <dbReference type="EMBL" id="GEN07380.1"/>
    </source>
</evidence>
<dbReference type="Proteomes" id="UP000321514">
    <property type="component" value="Unassembled WGS sequence"/>
</dbReference>
<reference evidence="1 4" key="2">
    <citation type="submission" date="2019-07" db="EMBL/GenBank/DDBJ databases">
        <title>Whole genome shotgun sequence of Myxococcus fulvus NBRC 100333.</title>
        <authorList>
            <person name="Hosoyama A."/>
            <person name="Uohara A."/>
            <person name="Ohji S."/>
            <person name="Ichikawa N."/>
        </authorList>
    </citation>
    <scope>NUCLEOTIDE SEQUENCE [LARGE SCALE GENOMIC DNA]</scope>
    <source>
        <strain evidence="1 4">NBRC 100333</strain>
    </source>
</reference>
<evidence type="ECO:0000313" key="2">
    <source>
        <dbReference type="EMBL" id="SET94695.1"/>
    </source>
</evidence>
<dbReference type="EMBL" id="FOIB01000004">
    <property type="protein sequence ID" value="SET94695.1"/>
    <property type="molecule type" value="Genomic_DNA"/>
</dbReference>
<keyword evidence="3" id="KW-1185">Reference proteome</keyword>
<name>A0A511SZP3_MYXFU</name>
<evidence type="ECO:0000313" key="4">
    <source>
        <dbReference type="Proteomes" id="UP000321514"/>
    </source>
</evidence>
<evidence type="ECO:0008006" key="5">
    <source>
        <dbReference type="Google" id="ProtNLM"/>
    </source>
</evidence>
<dbReference type="EMBL" id="BJXR01000023">
    <property type="protein sequence ID" value="GEN07380.1"/>
    <property type="molecule type" value="Genomic_DNA"/>
</dbReference>
<gene>
    <name evidence="1" type="ORF">MFU01_24170</name>
    <name evidence="2" type="ORF">SAMN05443572_1042</name>
</gene>
<dbReference type="Gene3D" id="3.40.960.10">
    <property type="entry name" value="VSR Endonuclease"/>
    <property type="match status" value="1"/>
</dbReference>
<accession>A0A511SZP3</accession>
<protein>
    <recommendedName>
        <fullName evidence="5">DUF559 domain-containing protein</fullName>
    </recommendedName>
</protein>
<comment type="caution">
    <text evidence="1">The sequence shown here is derived from an EMBL/GenBank/DDBJ whole genome shotgun (WGS) entry which is preliminary data.</text>
</comment>
<sequence>MDICQVEACEVEVSRKGFKLCLEHWRADQAGVLAACGTCGRLKEDQKPLCYACFKAASRGSGSVPEAAPNKAAGSLLSSTQLGAAFDVSAQRVNLALAELGWISKEPKGWSATRQGLKLGAVQKEHSQSGVPYVYWPEAIVKHKALRTAMQELYGELVPELLADVPSKRVVAPALLESAPSPAEAALGFRDKFEAPHRAQDGHRVRSKAEALIDNWLYQASIVHAYERRLPIEEEVYSDFWIPSGKVYIEYWGMESNLRYAERKKVKQELYKKYGFSLIELHDEEIRNLDDHLPRMLRAFGVHTP</sequence>
<dbReference type="OrthoDB" id="5298826at2"/>
<evidence type="ECO:0000313" key="3">
    <source>
        <dbReference type="Proteomes" id="UP000183760"/>
    </source>
</evidence>
<dbReference type="RefSeq" id="WP_074953017.1">
    <property type="nucleotide sequence ID" value="NZ_BJXR01000023.1"/>
</dbReference>
<dbReference type="Proteomes" id="UP000183760">
    <property type="component" value="Unassembled WGS sequence"/>
</dbReference>
<proteinExistence type="predicted"/>
<dbReference type="AlphaFoldDB" id="A0A511SZP3"/>
<organism evidence="1 4">
    <name type="scientific">Myxococcus fulvus</name>
    <dbReference type="NCBI Taxonomy" id="33"/>
    <lineage>
        <taxon>Bacteria</taxon>
        <taxon>Pseudomonadati</taxon>
        <taxon>Myxococcota</taxon>
        <taxon>Myxococcia</taxon>
        <taxon>Myxococcales</taxon>
        <taxon>Cystobacterineae</taxon>
        <taxon>Myxococcaceae</taxon>
        <taxon>Myxococcus</taxon>
    </lineage>
</organism>
<reference evidence="2 3" key="1">
    <citation type="submission" date="2016-10" db="EMBL/GenBank/DDBJ databases">
        <authorList>
            <person name="Varghese N."/>
            <person name="Submissions S."/>
        </authorList>
    </citation>
    <scope>NUCLEOTIDE SEQUENCE [LARGE SCALE GENOMIC DNA]</scope>
    <source>
        <strain evidence="2 3">DSM 16525</strain>
    </source>
</reference>